<dbReference type="InterPro" id="IPR051010">
    <property type="entry name" value="BCAA_transport"/>
</dbReference>
<dbReference type="PANTHER" id="PTHR30483">
    <property type="entry name" value="LEUCINE-SPECIFIC-BINDING PROTEIN"/>
    <property type="match status" value="1"/>
</dbReference>
<organism evidence="5 6">
    <name type="scientific">Paralcaligenes ureilyticus</name>
    <dbReference type="NCBI Taxonomy" id="627131"/>
    <lineage>
        <taxon>Bacteria</taxon>
        <taxon>Pseudomonadati</taxon>
        <taxon>Pseudomonadota</taxon>
        <taxon>Betaproteobacteria</taxon>
        <taxon>Burkholderiales</taxon>
        <taxon>Alcaligenaceae</taxon>
        <taxon>Paralcaligenes</taxon>
    </lineage>
</organism>
<feature type="signal peptide" evidence="3">
    <location>
        <begin position="1"/>
        <end position="32"/>
    </location>
</feature>
<sequence length="398" mass="42072">MSPAPLPAKRRGLLLATLATALLCAAGAPSQAQEPLKIGFIGTLSGPAGALGQDEYDAFMLAIQQKGGKLGGVPVTVIREDDQLKPDLGVQAATKLIKSDHVPIITGVTFSNVMMAIHKPITDAKVFLIGSNAGPAPIAGKSCSPFFFSTSWDNDQLHEAGGQLTSDLGYKNVYVMAANYQAGRDAVSGFKRDFTGKIVNEVYTQVNQPDYSAEIAQLQASKPDAVYVFYPGGMGVNFVKQYRQAGLLGKLPLVSVSTIDGSTLPALKSLAVGAITSAPYAPNLDNPQNKQFVEAFVKAYKRQPSMYAAQSYDAASLLDSAIAKVKGDVSNASAFRSALKSADFKSVRGAFKFASNQIADGPFYRVDVVEGKNGAELKAVSPIHIQKRANFAASCPLK</sequence>
<feature type="domain" description="Leucine-binding protein" evidence="4">
    <location>
        <begin position="35"/>
        <end position="369"/>
    </location>
</feature>
<name>A0A4R3LPM0_9BURK</name>
<dbReference type="InterPro" id="IPR028081">
    <property type="entry name" value="Leu-bd"/>
</dbReference>
<evidence type="ECO:0000313" key="6">
    <source>
        <dbReference type="Proteomes" id="UP000295525"/>
    </source>
</evidence>
<dbReference type="SUPFAM" id="SSF53822">
    <property type="entry name" value="Periplasmic binding protein-like I"/>
    <property type="match status" value="1"/>
</dbReference>
<dbReference type="InterPro" id="IPR028082">
    <property type="entry name" value="Peripla_BP_I"/>
</dbReference>
<dbReference type="PROSITE" id="PS51318">
    <property type="entry name" value="TAT"/>
    <property type="match status" value="1"/>
</dbReference>
<evidence type="ECO:0000256" key="2">
    <source>
        <dbReference type="ARBA" id="ARBA00022729"/>
    </source>
</evidence>
<feature type="chain" id="PRO_5020963269" evidence="3">
    <location>
        <begin position="33"/>
        <end position="398"/>
    </location>
</feature>
<proteinExistence type="inferred from homology"/>
<dbReference type="CDD" id="cd06359">
    <property type="entry name" value="PBP1_Nba-like"/>
    <property type="match status" value="1"/>
</dbReference>
<comment type="similarity">
    <text evidence="1">Belongs to the leucine-binding protein family.</text>
</comment>
<dbReference type="EMBL" id="SMAJ01000019">
    <property type="protein sequence ID" value="TCT02332.1"/>
    <property type="molecule type" value="Genomic_DNA"/>
</dbReference>
<comment type="caution">
    <text evidence="5">The sequence shown here is derived from an EMBL/GenBank/DDBJ whole genome shotgun (WGS) entry which is preliminary data.</text>
</comment>
<reference evidence="5 6" key="1">
    <citation type="submission" date="2019-03" db="EMBL/GenBank/DDBJ databases">
        <title>Genomic Encyclopedia of Type Strains, Phase IV (KMG-IV): sequencing the most valuable type-strain genomes for metagenomic binning, comparative biology and taxonomic classification.</title>
        <authorList>
            <person name="Goeker M."/>
        </authorList>
    </citation>
    <scope>NUCLEOTIDE SEQUENCE [LARGE SCALE GENOMIC DNA]</scope>
    <source>
        <strain evidence="5 6">DSM 24591</strain>
    </source>
</reference>
<keyword evidence="6" id="KW-1185">Reference proteome</keyword>
<evidence type="ECO:0000259" key="4">
    <source>
        <dbReference type="Pfam" id="PF13458"/>
    </source>
</evidence>
<dbReference type="PANTHER" id="PTHR30483:SF6">
    <property type="entry name" value="PERIPLASMIC BINDING PROTEIN OF ABC TRANSPORTER FOR NATURAL AMINO ACIDS"/>
    <property type="match status" value="1"/>
</dbReference>
<dbReference type="Pfam" id="PF13458">
    <property type="entry name" value="Peripla_BP_6"/>
    <property type="match status" value="1"/>
</dbReference>
<dbReference type="OrthoDB" id="8522748at2"/>
<evidence type="ECO:0000256" key="1">
    <source>
        <dbReference type="ARBA" id="ARBA00010062"/>
    </source>
</evidence>
<dbReference type="Gene3D" id="3.40.50.2300">
    <property type="match status" value="2"/>
</dbReference>
<dbReference type="RefSeq" id="WP_132585178.1">
    <property type="nucleotide sequence ID" value="NZ_SMAJ01000019.1"/>
</dbReference>
<dbReference type="AlphaFoldDB" id="A0A4R3LPM0"/>
<accession>A0A4R3LPM0</accession>
<evidence type="ECO:0000256" key="3">
    <source>
        <dbReference type="SAM" id="SignalP"/>
    </source>
</evidence>
<protein>
    <submittedName>
        <fullName evidence="5">Amino acid/amide ABC transporter substrate-binding protein (HAAT family)</fullName>
    </submittedName>
</protein>
<keyword evidence="2 3" id="KW-0732">Signal</keyword>
<gene>
    <name evidence="5" type="ORF">EDC26_11958</name>
</gene>
<dbReference type="Proteomes" id="UP000295525">
    <property type="component" value="Unassembled WGS sequence"/>
</dbReference>
<evidence type="ECO:0000313" key="5">
    <source>
        <dbReference type="EMBL" id="TCT02332.1"/>
    </source>
</evidence>
<dbReference type="InterPro" id="IPR006311">
    <property type="entry name" value="TAT_signal"/>
</dbReference>